<dbReference type="RefSeq" id="WP_124542522.1">
    <property type="nucleotide sequence ID" value="NZ_QUSW01000007.1"/>
</dbReference>
<proteinExistence type="inferred from homology"/>
<dbReference type="Gene3D" id="3.40.190.290">
    <property type="match status" value="1"/>
</dbReference>
<dbReference type="InterPro" id="IPR058163">
    <property type="entry name" value="LysR-type_TF_proteobact-type"/>
</dbReference>
<evidence type="ECO:0000256" key="4">
    <source>
        <dbReference type="ARBA" id="ARBA00023163"/>
    </source>
</evidence>
<comment type="caution">
    <text evidence="6">The sequence shown here is derived from an EMBL/GenBank/DDBJ whole genome shotgun (WGS) entry which is preliminary data.</text>
</comment>
<dbReference type="SUPFAM" id="SSF53850">
    <property type="entry name" value="Periplasmic binding protein-like II"/>
    <property type="match status" value="1"/>
</dbReference>
<evidence type="ECO:0000256" key="2">
    <source>
        <dbReference type="ARBA" id="ARBA00023015"/>
    </source>
</evidence>
<reference evidence="6 7" key="1">
    <citation type="submission" date="2018-08" db="EMBL/GenBank/DDBJ databases">
        <authorList>
            <person name="Khan S.A."/>
            <person name="Jeon C.O."/>
            <person name="Chun B.H."/>
            <person name="Jeong S.E."/>
        </authorList>
    </citation>
    <scope>NUCLEOTIDE SEQUENCE [LARGE SCALE GENOMIC DNA]</scope>
    <source>
        <strain evidence="6 7">S-16</strain>
    </source>
</reference>
<evidence type="ECO:0000259" key="5">
    <source>
        <dbReference type="PROSITE" id="PS50931"/>
    </source>
</evidence>
<dbReference type="Pfam" id="PF03466">
    <property type="entry name" value="LysR_substrate"/>
    <property type="match status" value="1"/>
</dbReference>
<evidence type="ECO:0000313" key="6">
    <source>
        <dbReference type="EMBL" id="RQP22308.1"/>
    </source>
</evidence>
<gene>
    <name evidence="6" type="ORF">DZC73_21855</name>
</gene>
<dbReference type="PANTHER" id="PTHR30537">
    <property type="entry name" value="HTH-TYPE TRANSCRIPTIONAL REGULATOR"/>
    <property type="match status" value="1"/>
</dbReference>
<dbReference type="GO" id="GO:0043565">
    <property type="term" value="F:sequence-specific DNA binding"/>
    <property type="evidence" value="ECO:0007669"/>
    <property type="project" value="TreeGrafter"/>
</dbReference>
<keyword evidence="4" id="KW-0804">Transcription</keyword>
<evidence type="ECO:0000256" key="1">
    <source>
        <dbReference type="ARBA" id="ARBA00009437"/>
    </source>
</evidence>
<dbReference type="SUPFAM" id="SSF46785">
    <property type="entry name" value="Winged helix' DNA-binding domain"/>
    <property type="match status" value="1"/>
</dbReference>
<protein>
    <submittedName>
        <fullName evidence="6">LysR family transcriptional regulator</fullName>
    </submittedName>
</protein>
<feature type="domain" description="HTH lysR-type" evidence="5">
    <location>
        <begin position="1"/>
        <end position="62"/>
    </location>
</feature>
<dbReference type="InterPro" id="IPR036390">
    <property type="entry name" value="WH_DNA-bd_sf"/>
</dbReference>
<name>A0A3N7HJR6_9BURK</name>
<reference evidence="6 7" key="2">
    <citation type="submission" date="2018-12" db="EMBL/GenBank/DDBJ databases">
        <title>Rhizobacter gummiphilus sp. nov., a rubber-degrading bacterium isolated from the soil of a botanical garden in Japan.</title>
        <authorList>
            <person name="Shunsuke S.S."/>
        </authorList>
    </citation>
    <scope>NUCLEOTIDE SEQUENCE [LARGE SCALE GENOMIC DNA]</scope>
    <source>
        <strain evidence="6 7">S-16</strain>
    </source>
</reference>
<dbReference type="Proteomes" id="UP000267464">
    <property type="component" value="Unassembled WGS sequence"/>
</dbReference>
<keyword evidence="7" id="KW-1185">Reference proteome</keyword>
<keyword evidence="3" id="KW-0238">DNA-binding</keyword>
<dbReference type="EMBL" id="QUSW01000007">
    <property type="protein sequence ID" value="RQP22308.1"/>
    <property type="molecule type" value="Genomic_DNA"/>
</dbReference>
<dbReference type="GO" id="GO:0006351">
    <property type="term" value="P:DNA-templated transcription"/>
    <property type="evidence" value="ECO:0007669"/>
    <property type="project" value="TreeGrafter"/>
</dbReference>
<dbReference type="Gene3D" id="1.10.10.10">
    <property type="entry name" value="Winged helix-like DNA-binding domain superfamily/Winged helix DNA-binding domain"/>
    <property type="match status" value="1"/>
</dbReference>
<evidence type="ECO:0000256" key="3">
    <source>
        <dbReference type="ARBA" id="ARBA00023125"/>
    </source>
</evidence>
<evidence type="ECO:0000313" key="7">
    <source>
        <dbReference type="Proteomes" id="UP000267464"/>
    </source>
</evidence>
<accession>A0A3N7HJR6</accession>
<dbReference type="PROSITE" id="PS50931">
    <property type="entry name" value="HTH_LYSR"/>
    <property type="match status" value="1"/>
</dbReference>
<dbReference type="OrthoDB" id="8579932at2"/>
<dbReference type="PANTHER" id="PTHR30537:SF3">
    <property type="entry name" value="TRANSCRIPTIONAL REGULATORY PROTEIN"/>
    <property type="match status" value="1"/>
</dbReference>
<sequence length="301" mass="32559">MDTLGDLNDLRFISAIARSGTLAGAARQLRVNHATAFRRLEAMESRLGVRLFERGGGRYTPTPEGEALAKAGSLVEETAAEALRKVAGKDLRPSGLVRITTTDTIAQTVLPGLLMPLRSQCPDISLQVIATNELQSLSKRDADIAIRPSSQPPEHLLGRRIGTIGYGVYGQANALGAWRGQRSDWPAWSTAPWIAVDDSLGQHRSLRWLSKHVNVADLSMRCSSFMSIAHACAGGLGLAVLPCMVGDALPSLRRVGPRLAELDTEAWLLTHADLRDMARIRVVMDALQRGFQQKAVVLLGS</sequence>
<dbReference type="GO" id="GO:0003700">
    <property type="term" value="F:DNA-binding transcription factor activity"/>
    <property type="evidence" value="ECO:0007669"/>
    <property type="project" value="InterPro"/>
</dbReference>
<dbReference type="AlphaFoldDB" id="A0A3N7HJR6"/>
<comment type="similarity">
    <text evidence="1">Belongs to the LysR transcriptional regulatory family.</text>
</comment>
<keyword evidence="2" id="KW-0805">Transcription regulation</keyword>
<dbReference type="InterPro" id="IPR000847">
    <property type="entry name" value="LysR_HTH_N"/>
</dbReference>
<dbReference type="Pfam" id="PF00126">
    <property type="entry name" value="HTH_1"/>
    <property type="match status" value="1"/>
</dbReference>
<organism evidence="6 7">
    <name type="scientific">Piscinibacter terrae</name>
    <dbReference type="NCBI Taxonomy" id="2496871"/>
    <lineage>
        <taxon>Bacteria</taxon>
        <taxon>Pseudomonadati</taxon>
        <taxon>Pseudomonadota</taxon>
        <taxon>Betaproteobacteria</taxon>
        <taxon>Burkholderiales</taxon>
        <taxon>Sphaerotilaceae</taxon>
        <taxon>Piscinibacter</taxon>
    </lineage>
</organism>
<dbReference type="InterPro" id="IPR036388">
    <property type="entry name" value="WH-like_DNA-bd_sf"/>
</dbReference>
<dbReference type="InterPro" id="IPR005119">
    <property type="entry name" value="LysR_subst-bd"/>
</dbReference>